<accession>A0A7W4YZX5</accession>
<proteinExistence type="predicted"/>
<keyword evidence="3" id="KW-1185">Reference proteome</keyword>
<dbReference type="AlphaFoldDB" id="A0A7W4YZX5"/>
<name>A0A7W4YZX5_9ACTN</name>
<dbReference type="Pfam" id="PF25595">
    <property type="entry name" value="Phage_TTP_16"/>
    <property type="match status" value="1"/>
</dbReference>
<organism evidence="2 3">
    <name type="scientific">Nocardioides soli</name>
    <dbReference type="NCBI Taxonomy" id="1036020"/>
    <lineage>
        <taxon>Bacteria</taxon>
        <taxon>Bacillati</taxon>
        <taxon>Actinomycetota</taxon>
        <taxon>Actinomycetes</taxon>
        <taxon>Propionibacteriales</taxon>
        <taxon>Nocardioidaceae</taxon>
        <taxon>Nocardioides</taxon>
    </lineage>
</organism>
<evidence type="ECO:0000313" key="2">
    <source>
        <dbReference type="EMBL" id="MBB3041223.1"/>
    </source>
</evidence>
<evidence type="ECO:0000313" key="3">
    <source>
        <dbReference type="Proteomes" id="UP000589626"/>
    </source>
</evidence>
<feature type="region of interest" description="Disordered" evidence="1">
    <location>
        <begin position="143"/>
        <end position="171"/>
    </location>
</feature>
<evidence type="ECO:0000256" key="1">
    <source>
        <dbReference type="SAM" id="MobiDB-lite"/>
    </source>
</evidence>
<reference evidence="2 3" key="1">
    <citation type="submission" date="2020-08" db="EMBL/GenBank/DDBJ databases">
        <title>Sequencing the genomes of 1000 actinobacteria strains.</title>
        <authorList>
            <person name="Klenk H.-P."/>
        </authorList>
    </citation>
    <scope>NUCLEOTIDE SEQUENCE [LARGE SCALE GENOMIC DNA]</scope>
    <source>
        <strain evidence="2 3">DSM 105498</strain>
    </source>
</reference>
<dbReference type="Proteomes" id="UP000589626">
    <property type="component" value="Unassembled WGS sequence"/>
</dbReference>
<gene>
    <name evidence="2" type="ORF">FHU40_001024</name>
</gene>
<dbReference type="EMBL" id="JACHWR010000001">
    <property type="protein sequence ID" value="MBB3041223.1"/>
    <property type="molecule type" value="Genomic_DNA"/>
</dbReference>
<protein>
    <recommendedName>
        <fullName evidence="4">Phage tail protein</fullName>
    </recommendedName>
</protein>
<comment type="caution">
    <text evidence="2">The sequence shown here is derived from an EMBL/GenBank/DDBJ whole genome shotgun (WGS) entry which is preliminary data.</text>
</comment>
<dbReference type="InterPro" id="IPR058009">
    <property type="entry name" value="TTP_Phage_16"/>
</dbReference>
<evidence type="ECO:0008006" key="4">
    <source>
        <dbReference type="Google" id="ProtNLM"/>
    </source>
</evidence>
<dbReference type="RefSeq" id="WP_183591147.1">
    <property type="nucleotide sequence ID" value="NZ_JACHWR010000001.1"/>
</dbReference>
<sequence length="171" mass="18177">MPKSLADGHSKLTLLTAKPVDPFNPTVTELNAGVDVSCAVLASDFTWSATDSDKVNEKALCTTNNANAIGASNFQAGLTIFREFDEADGAVDPIADVAYQTVKEKGTTVYGYLREDGKLATQPWVAGDEALYLEVLTDNPQRPQNAGGYIKRRVPMEPQNGGDVTVAAATP</sequence>